<organism evidence="1 2">
    <name type="scientific">Pocillopora damicornis</name>
    <name type="common">Cauliflower coral</name>
    <name type="synonym">Millepora damicornis</name>
    <dbReference type="NCBI Taxonomy" id="46731"/>
    <lineage>
        <taxon>Eukaryota</taxon>
        <taxon>Metazoa</taxon>
        <taxon>Cnidaria</taxon>
        <taxon>Anthozoa</taxon>
        <taxon>Hexacorallia</taxon>
        <taxon>Scleractinia</taxon>
        <taxon>Astrocoeniina</taxon>
        <taxon>Pocilloporidae</taxon>
        <taxon>Pocillopora</taxon>
    </lineage>
</organism>
<sequence>MDTVAMEHSQDIGVKTQAESTVKILERHGFTIARVSDLCPKALQPMYMPYLRFQVDQDTLFVALFLFGIIPSSLQVPSCAKVPLTSQKILKRLRRNFMFVEKPSASPQPSVGIPRRSTREVTLRLQGYSKCPWSWAQDDNPNRFPRFLTKAVCPNCKHFCRAVRYSHRGLVQKCDVRTGEVVWKWAVVELPVAFLFDP</sequence>
<dbReference type="SUPFAM" id="SSF57501">
    <property type="entry name" value="Cystine-knot cytokines"/>
    <property type="match status" value="1"/>
</dbReference>
<keyword evidence="2" id="KW-1185">Reference proteome</keyword>
<reference evidence="1 2" key="1">
    <citation type="journal article" date="2018" name="Sci. Rep.">
        <title>Comparative analysis of the Pocillopora damicornis genome highlights role of immune system in coral evolution.</title>
        <authorList>
            <person name="Cunning R."/>
            <person name="Bay R.A."/>
            <person name="Gillette P."/>
            <person name="Baker A.C."/>
            <person name="Traylor-Knowles N."/>
        </authorList>
    </citation>
    <scope>NUCLEOTIDE SEQUENCE [LARGE SCALE GENOMIC DNA]</scope>
    <source>
        <strain evidence="1">RSMAS</strain>
        <tissue evidence="1">Whole animal</tissue>
    </source>
</reference>
<proteinExistence type="predicted"/>
<dbReference type="OrthoDB" id="5945453at2759"/>
<accession>A0A3M6V4H8</accession>
<protein>
    <submittedName>
        <fullName evidence="1">Uncharacterized protein</fullName>
    </submittedName>
</protein>
<comment type="caution">
    <text evidence="1">The sequence shown here is derived from an EMBL/GenBank/DDBJ whole genome shotgun (WGS) entry which is preliminary data.</text>
</comment>
<dbReference type="InterPro" id="IPR029034">
    <property type="entry name" value="Cystine-knot_cytokine"/>
</dbReference>
<evidence type="ECO:0000313" key="2">
    <source>
        <dbReference type="Proteomes" id="UP000275408"/>
    </source>
</evidence>
<gene>
    <name evidence="1" type="ORF">pdam_00022522</name>
</gene>
<name>A0A3M6V4H8_POCDA</name>
<dbReference type="EMBL" id="RCHS01000112">
    <property type="protein sequence ID" value="RMX60787.1"/>
    <property type="molecule type" value="Genomic_DNA"/>
</dbReference>
<dbReference type="AlphaFoldDB" id="A0A3M6V4H8"/>
<evidence type="ECO:0000313" key="1">
    <source>
        <dbReference type="EMBL" id="RMX60787.1"/>
    </source>
</evidence>
<dbReference type="Proteomes" id="UP000275408">
    <property type="component" value="Unassembled WGS sequence"/>
</dbReference>